<dbReference type="InterPro" id="IPR036388">
    <property type="entry name" value="WH-like_DNA-bd_sf"/>
</dbReference>
<feature type="domain" description="Peptidase S74" evidence="1">
    <location>
        <begin position="723"/>
        <end position="833"/>
    </location>
</feature>
<dbReference type="Pfam" id="PF13884">
    <property type="entry name" value="Peptidase_S74"/>
    <property type="match status" value="1"/>
</dbReference>
<dbReference type="SUPFAM" id="SSF51126">
    <property type="entry name" value="Pectin lyase-like"/>
    <property type="match status" value="1"/>
</dbReference>
<reference evidence="3" key="1">
    <citation type="submission" date="2015-07" db="EMBL/GenBank/DDBJ databases">
        <title>Draft Genome Sequence of Oceanobacillus picturae Heshi-B3 that Was Isolated from Fermented Rice Bran with Aging Salted Mackerel, Which Was Named Heshiko as Traditional Fermented Seafood in Japan.</title>
        <authorList>
            <person name="Akuzawa S."/>
            <person name="Nakagawa J."/>
            <person name="Kanekatsu T."/>
            <person name="Kanesaki Y."/>
            <person name="Suzuki T."/>
        </authorList>
    </citation>
    <scope>NUCLEOTIDE SEQUENCE [LARGE SCALE GENOMIC DNA]</scope>
    <source>
        <strain evidence="3">Heshi-B3</strain>
    </source>
</reference>
<dbReference type="Proteomes" id="UP000052946">
    <property type="component" value="Unassembled WGS sequence"/>
</dbReference>
<evidence type="ECO:0000313" key="3">
    <source>
        <dbReference type="Proteomes" id="UP000052946"/>
    </source>
</evidence>
<dbReference type="SMART" id="SM00710">
    <property type="entry name" value="PbH1"/>
    <property type="match status" value="6"/>
</dbReference>
<protein>
    <submittedName>
        <fullName evidence="2">Cell wall surface anchor family protein</fullName>
    </submittedName>
</protein>
<gene>
    <name evidence="2" type="ORF">OPHB3_1979</name>
</gene>
<dbReference type="Gene3D" id="1.10.10.10">
    <property type="entry name" value="Winged helix-like DNA-binding domain superfamily/Winged helix DNA-binding domain"/>
    <property type="match status" value="1"/>
</dbReference>
<dbReference type="CDD" id="cd10144">
    <property type="entry name" value="Peptidase_S74_CIMCD"/>
    <property type="match status" value="1"/>
</dbReference>
<sequence length="833" mass="92609">MQLNRTGTPLTREERINVDENWQIIEQEYNNVVDTVSNKAYEQVVDSAKLTWQAPVDTYEDLATTYPNPEEGWTVMAMQDSADYPIDENDKRKAGTVWRYSGTDWEPIQRIDAGPVNEVDTRLNQKIDEGFDSVNQELEKTMNYMAQLAVNIKTFGADENISDNSTYIQNAIDYVFSRGGGIVWIPTGVFKVTNQSNLKSGVEVSGSVSSVLQKNNGGYVFQAIGEIGEELSLSEDITSGDTTINTVSSHGLTSGDIVLIKSQRSAFSDDASDLWRLGGPTGGTNAAYFGEFLLVNKVNSGTSFNSAAGVIYPDYFKDNTRETDINARESSTIQKLTPIKDAKLKGFSVRGDIAGVVNVRYGYNTNTENLDCYVEGEGSGIVFRESFNCHDYNSKLRYNPDFVPSDHYKRNAFKVISGQNCGFKGTHGEYGTQTFDFTFLDYSIVTTFPYFKDGYTSFSDMNPGTTHGGVYGAVITDNQFLNCRRYGLSVRARNSIVSDNTIQGSATDTYAYGVAIYEGWARDNIVSNNQISGFNKGVTHIDGTDSTKFFSWMGTRMHGNVIRDVNRAFLFELNNENRITVDTGISISDNSVMNFIGEFAKGVTLSGINGATVSYNSFKDESGVANAGVYLEGTGTNNSIINNDFIGISTHLRVANLEENISIRFESAKPYTSSNIKMPNSGVSLSEFVYGGINPRVDNSFALGWSGGRWSSVFAASGTINTSDERVKQQIDDIPDSWLDAWSNVQYKRYKFNDAVEEKGDDARWHIGMIAQQIDEAFKEQGLDAFDIGLLCYDKWLDEETGEEKDLWSIRPDECQFMEMALLRRKIEELETV</sequence>
<dbReference type="EMBL" id="BBXV01000023">
    <property type="protein sequence ID" value="GAQ18040.1"/>
    <property type="molecule type" value="Genomic_DNA"/>
</dbReference>
<dbReference type="InterPro" id="IPR030392">
    <property type="entry name" value="S74_ICA"/>
</dbReference>
<proteinExistence type="predicted"/>
<evidence type="ECO:0000313" key="2">
    <source>
        <dbReference type="EMBL" id="GAQ18040.1"/>
    </source>
</evidence>
<dbReference type="RefSeq" id="WP_058950192.1">
    <property type="nucleotide sequence ID" value="NZ_BBXV01000023.1"/>
</dbReference>
<evidence type="ECO:0000259" key="1">
    <source>
        <dbReference type="PROSITE" id="PS51688"/>
    </source>
</evidence>
<dbReference type="InterPro" id="IPR006626">
    <property type="entry name" value="PbH1"/>
</dbReference>
<accession>A0A0U9HCV1</accession>
<name>A0A0U9HCV1_9BACI</name>
<dbReference type="InterPro" id="IPR011050">
    <property type="entry name" value="Pectin_lyase_fold/virulence"/>
</dbReference>
<organism evidence="2 3">
    <name type="scientific">Oceanobacillus picturae</name>
    <dbReference type="NCBI Taxonomy" id="171693"/>
    <lineage>
        <taxon>Bacteria</taxon>
        <taxon>Bacillati</taxon>
        <taxon>Bacillota</taxon>
        <taxon>Bacilli</taxon>
        <taxon>Bacillales</taxon>
        <taxon>Bacillaceae</taxon>
        <taxon>Oceanobacillus</taxon>
    </lineage>
</organism>
<dbReference type="Gene3D" id="2.160.20.10">
    <property type="entry name" value="Single-stranded right-handed beta-helix, Pectin lyase-like"/>
    <property type="match status" value="1"/>
</dbReference>
<dbReference type="AlphaFoldDB" id="A0A0U9HCV1"/>
<dbReference type="InterPro" id="IPR012334">
    <property type="entry name" value="Pectin_lyas_fold"/>
</dbReference>
<dbReference type="PROSITE" id="PS51688">
    <property type="entry name" value="ICA"/>
    <property type="match status" value="1"/>
</dbReference>
<dbReference type="OrthoDB" id="2587776at2"/>
<reference evidence="2 3" key="2">
    <citation type="journal article" date="2016" name="Genome Announc.">
        <title>Draft Genome Sequence of Oceanobacillus picturae Heshi-B3, Isolated from Fermented Rice Bran in a Traditional Japanese Seafood Dish.</title>
        <authorList>
            <person name="Akuzawa S."/>
            <person name="Nagaoka J."/>
            <person name="Kanekatsu M."/>
            <person name="Kanesaki Y."/>
            <person name="Suzuki T."/>
        </authorList>
    </citation>
    <scope>NUCLEOTIDE SEQUENCE [LARGE SCALE GENOMIC DNA]</scope>
    <source>
        <strain evidence="2 3">Heshi-B3</strain>
    </source>
</reference>
<comment type="caution">
    <text evidence="2">The sequence shown here is derived from an EMBL/GenBank/DDBJ whole genome shotgun (WGS) entry which is preliminary data.</text>
</comment>